<protein>
    <recommendedName>
        <fullName evidence="4">DUF2306 domain-containing protein</fullName>
    </recommendedName>
</protein>
<dbReference type="OrthoDB" id="9815686at2"/>
<gene>
    <name evidence="2" type="ORF">GMA8713_01572</name>
</gene>
<dbReference type="Proteomes" id="UP000073601">
    <property type="component" value="Unassembled WGS sequence"/>
</dbReference>
<organism evidence="2 3">
    <name type="scientific">Grimontia marina</name>
    <dbReference type="NCBI Taxonomy" id="646534"/>
    <lineage>
        <taxon>Bacteria</taxon>
        <taxon>Pseudomonadati</taxon>
        <taxon>Pseudomonadota</taxon>
        <taxon>Gammaproteobacteria</taxon>
        <taxon>Vibrionales</taxon>
        <taxon>Vibrionaceae</taxon>
        <taxon>Grimontia</taxon>
    </lineage>
</organism>
<keyword evidence="1" id="KW-1133">Transmembrane helix</keyword>
<evidence type="ECO:0000313" key="3">
    <source>
        <dbReference type="Proteomes" id="UP000073601"/>
    </source>
</evidence>
<feature type="transmembrane region" description="Helical" evidence="1">
    <location>
        <begin position="38"/>
        <end position="57"/>
    </location>
</feature>
<dbReference type="InterPro" id="IPR018750">
    <property type="entry name" value="DUF2306_membrane"/>
</dbReference>
<dbReference type="EMBL" id="FIZY01000011">
    <property type="protein sequence ID" value="CZF80727.1"/>
    <property type="molecule type" value="Genomic_DNA"/>
</dbReference>
<feature type="transmembrane region" description="Helical" evidence="1">
    <location>
        <begin position="6"/>
        <end position="26"/>
    </location>
</feature>
<keyword evidence="3" id="KW-1185">Reference proteome</keyword>
<proteinExistence type="predicted"/>
<reference evidence="3" key="1">
    <citation type="submission" date="2016-02" db="EMBL/GenBank/DDBJ databases">
        <authorList>
            <person name="Rodrigo-Torres Lidia"/>
            <person name="Arahal R.David."/>
        </authorList>
    </citation>
    <scope>NUCLEOTIDE SEQUENCE [LARGE SCALE GENOMIC DNA]</scope>
    <source>
        <strain evidence="3">CECT 8713</strain>
    </source>
</reference>
<dbReference type="RefSeq" id="WP_062707532.1">
    <property type="nucleotide sequence ID" value="NZ_CAWRCI010000011.1"/>
</dbReference>
<evidence type="ECO:0008006" key="4">
    <source>
        <dbReference type="Google" id="ProtNLM"/>
    </source>
</evidence>
<sequence length="128" mass="14376">MKSLGLIYFHLVTAVLSFLLGTYLLARRKGSPLHKQLGKIYMLLMIATAISTLFIPAQVGPQVFYHFGYIHILNIVTLYTVPESFIAIRKGNVKKHQQSMVILYVLALLVAGAFAFTPGRLLHTWLFA</sequence>
<dbReference type="AlphaFoldDB" id="A0A128F1S2"/>
<name>A0A128F1S2_9GAMM</name>
<accession>A0A128F1S2</accession>
<evidence type="ECO:0000313" key="2">
    <source>
        <dbReference type="EMBL" id="CZF80727.1"/>
    </source>
</evidence>
<keyword evidence="1" id="KW-0472">Membrane</keyword>
<evidence type="ECO:0000256" key="1">
    <source>
        <dbReference type="SAM" id="Phobius"/>
    </source>
</evidence>
<dbReference type="Pfam" id="PF10067">
    <property type="entry name" value="DUF2306"/>
    <property type="match status" value="1"/>
</dbReference>
<feature type="transmembrane region" description="Helical" evidence="1">
    <location>
        <begin position="63"/>
        <end position="81"/>
    </location>
</feature>
<feature type="transmembrane region" description="Helical" evidence="1">
    <location>
        <begin position="101"/>
        <end position="122"/>
    </location>
</feature>
<keyword evidence="1" id="KW-0812">Transmembrane</keyword>